<dbReference type="EMBL" id="JARK01001350">
    <property type="protein sequence ID" value="EYC24080.1"/>
    <property type="molecule type" value="Genomic_DNA"/>
</dbReference>
<evidence type="ECO:0000256" key="1">
    <source>
        <dbReference type="SAM" id="MobiDB-lite"/>
    </source>
</evidence>
<feature type="region of interest" description="Disordered" evidence="1">
    <location>
        <begin position="120"/>
        <end position="156"/>
    </location>
</feature>
<name>A0A016V9J4_9BILA</name>
<evidence type="ECO:0000313" key="2">
    <source>
        <dbReference type="EMBL" id="EYC24080.1"/>
    </source>
</evidence>
<comment type="caution">
    <text evidence="2">The sequence shown here is derived from an EMBL/GenBank/DDBJ whole genome shotgun (WGS) entry which is preliminary data.</text>
</comment>
<feature type="compositionally biased region" description="Low complexity" evidence="1">
    <location>
        <begin position="475"/>
        <end position="486"/>
    </location>
</feature>
<proteinExistence type="predicted"/>
<feature type="region of interest" description="Disordered" evidence="1">
    <location>
        <begin position="449"/>
        <end position="508"/>
    </location>
</feature>
<evidence type="ECO:0000313" key="3">
    <source>
        <dbReference type="Proteomes" id="UP000024635"/>
    </source>
</evidence>
<feature type="region of interest" description="Disordered" evidence="1">
    <location>
        <begin position="523"/>
        <end position="551"/>
    </location>
</feature>
<protein>
    <submittedName>
        <fullName evidence="2">Uncharacterized protein</fullName>
    </submittedName>
</protein>
<dbReference type="Proteomes" id="UP000024635">
    <property type="component" value="Unassembled WGS sequence"/>
</dbReference>
<accession>A0A016V9J4</accession>
<dbReference type="OrthoDB" id="5976685at2759"/>
<feature type="compositionally biased region" description="Polar residues" evidence="1">
    <location>
        <begin position="457"/>
        <end position="474"/>
    </location>
</feature>
<keyword evidence="3" id="KW-1185">Reference proteome</keyword>
<feature type="compositionally biased region" description="Polar residues" evidence="1">
    <location>
        <begin position="142"/>
        <end position="156"/>
    </location>
</feature>
<organism evidence="2 3">
    <name type="scientific">Ancylostoma ceylanicum</name>
    <dbReference type="NCBI Taxonomy" id="53326"/>
    <lineage>
        <taxon>Eukaryota</taxon>
        <taxon>Metazoa</taxon>
        <taxon>Ecdysozoa</taxon>
        <taxon>Nematoda</taxon>
        <taxon>Chromadorea</taxon>
        <taxon>Rhabditida</taxon>
        <taxon>Rhabditina</taxon>
        <taxon>Rhabditomorpha</taxon>
        <taxon>Strongyloidea</taxon>
        <taxon>Ancylostomatidae</taxon>
        <taxon>Ancylostomatinae</taxon>
        <taxon>Ancylostoma</taxon>
    </lineage>
</organism>
<feature type="compositionally biased region" description="Low complexity" evidence="1">
    <location>
        <begin position="523"/>
        <end position="536"/>
    </location>
</feature>
<reference evidence="3" key="1">
    <citation type="journal article" date="2015" name="Nat. Genet.">
        <title>The genome and transcriptome of the zoonotic hookworm Ancylostoma ceylanicum identify infection-specific gene families.</title>
        <authorList>
            <person name="Schwarz E.M."/>
            <person name="Hu Y."/>
            <person name="Antoshechkin I."/>
            <person name="Miller M.M."/>
            <person name="Sternberg P.W."/>
            <person name="Aroian R.V."/>
        </authorList>
    </citation>
    <scope>NUCLEOTIDE SEQUENCE</scope>
    <source>
        <strain evidence="3">HY135</strain>
    </source>
</reference>
<dbReference type="AlphaFoldDB" id="A0A016V9J4"/>
<sequence length="700" mass="76094">MQSTGCSSSDIPTTASFRQMDQAAQISLPCQTSDPAPPFHQSASALLANPGVTSLIVVTHSNPAFNSFCPQLHQPASSSLAQLTPASQSPSNAPLYTFSYTMPQLMPAPLYLSTQSHPHAAFSAAPQPTPSAHSVDVEVDTAPTSQKHSNSTAARSNATLSFASRDLRLLLSTLESVASDASCSQPNAQLKSPHCQRHLLGAEDSDLLNIAPRLGYRAMTPFEACYLYAQGKFQFLDVPVEERHSHAIPAHARAALRLAQTLTVASNFDYTFSLAHLSARDLMMSDAFLRDDIYTHLRDSVIGEANTAPANHVYPCIRDFPLSNTIRSLKGLHAATKQLTTLRMELFTETDQWESADRVIDNLEILALLIRDLGQNRAALDMHITPLITNTSVEDIQNIVDMLDYHKASPLTIQLAYNAATAELAHAYTLHQALTNRLRRLCCPEFQSSEPDVPNIPLTQSPSSNTWTTLTTAQSHSNSSFANSSSTVDTVTQVEHPSPSPQPASNRPLTYAAATASNISTVPAASTSSSASVSAPQRDKAPKVRPAKRPHSPSLYLRFATHRDEASTSASSSAATAFVPTPSPNLPVGYSGCIFCKANHWTASCEVVKSLIDRCNYLSEAGRCFKCLYLHAPGCCQRRRSCPVCSDSQHHPAICARNTRYLINDVGEDVSSFYSFMIGLSEAKYEELYMAPQPWKHVVH</sequence>
<gene>
    <name evidence="2" type="primary">Acey_s0014.g2307</name>
    <name evidence="2" type="ORF">Y032_0014g2307</name>
</gene>